<feature type="compositionally biased region" description="Pro residues" evidence="4">
    <location>
        <begin position="118"/>
        <end position="131"/>
    </location>
</feature>
<feature type="domain" description="OmpR/PhoB-type" evidence="5">
    <location>
        <begin position="3"/>
        <end position="101"/>
    </location>
</feature>
<reference evidence="6" key="1">
    <citation type="submission" date="2023-02" db="EMBL/GenBank/DDBJ databases">
        <title>Tahibacter soli sp. nov. isolated from soil.</title>
        <authorList>
            <person name="Baek J.H."/>
            <person name="Lee J.K."/>
            <person name="Choi D.G."/>
            <person name="Jeon C.O."/>
        </authorList>
    </citation>
    <scope>NUCLEOTIDE SEQUENCE</scope>
    <source>
        <strain evidence="6">BL</strain>
    </source>
</reference>
<dbReference type="RefSeq" id="WP_263542072.1">
    <property type="nucleotide sequence ID" value="NZ_JAOVZO020000009.1"/>
</dbReference>
<evidence type="ECO:0000256" key="2">
    <source>
        <dbReference type="PROSITE-ProRule" id="PRU00339"/>
    </source>
</evidence>
<dbReference type="InterPro" id="IPR019734">
    <property type="entry name" value="TPR_rpt"/>
</dbReference>
<evidence type="ECO:0000313" key="6">
    <source>
        <dbReference type="EMBL" id="MDC8012447.1"/>
    </source>
</evidence>
<dbReference type="GO" id="GO:0003677">
    <property type="term" value="F:DNA binding"/>
    <property type="evidence" value="ECO:0007669"/>
    <property type="project" value="UniProtKB-UniRule"/>
</dbReference>
<dbReference type="SMART" id="SM00028">
    <property type="entry name" value="TPR"/>
    <property type="match status" value="3"/>
</dbReference>
<keyword evidence="7" id="KW-1185">Reference proteome</keyword>
<dbReference type="Proteomes" id="UP001139971">
    <property type="component" value="Unassembled WGS sequence"/>
</dbReference>
<dbReference type="InterPro" id="IPR001867">
    <property type="entry name" value="OmpR/PhoB-type_DNA-bd"/>
</dbReference>
<dbReference type="InterPro" id="IPR036388">
    <property type="entry name" value="WH-like_DNA-bd_sf"/>
</dbReference>
<dbReference type="Pfam" id="PF00486">
    <property type="entry name" value="Trans_reg_C"/>
    <property type="match status" value="1"/>
</dbReference>
<gene>
    <name evidence="6" type="ORF">OD750_007800</name>
</gene>
<dbReference type="EMBL" id="JAOVZO020000009">
    <property type="protein sequence ID" value="MDC8012447.1"/>
    <property type="molecule type" value="Genomic_DNA"/>
</dbReference>
<feature type="region of interest" description="Disordered" evidence="4">
    <location>
        <begin position="106"/>
        <end position="134"/>
    </location>
</feature>
<dbReference type="Gene3D" id="1.10.10.10">
    <property type="entry name" value="Winged helix-like DNA-binding domain superfamily/Winged helix DNA-binding domain"/>
    <property type="match status" value="1"/>
</dbReference>
<protein>
    <submittedName>
        <fullName evidence="6">Winged helix-turn-helix domain-containing protein</fullName>
    </submittedName>
</protein>
<dbReference type="GO" id="GO:0006355">
    <property type="term" value="P:regulation of DNA-templated transcription"/>
    <property type="evidence" value="ECO:0007669"/>
    <property type="project" value="InterPro"/>
</dbReference>
<dbReference type="PROSITE" id="PS50005">
    <property type="entry name" value="TPR"/>
    <property type="match status" value="1"/>
</dbReference>
<evidence type="ECO:0000256" key="3">
    <source>
        <dbReference type="PROSITE-ProRule" id="PRU01091"/>
    </source>
</evidence>
<dbReference type="AlphaFoldDB" id="A0A9X4BIP2"/>
<accession>A0A9X4BIP2</accession>
<sequence length="770" mass="81028">MATPIYRFGAFRLDPQARELIENGARVNLRISTIDCLIYLVRHRDRPVGRDELASAVWGRVDVSEVSLTHAIMGLRRTLGDTGNDQRIIRTVPRLGYRWVHEGTIEESPDDAATDPAPVAPPATEPVPPPRQRSRVPPLAVAALIVVAALAFAWRYFAAAEPPPPARAAMVLPAAVEAPADAAWLRLGLMDLVADRLRRGDIATAPSETVVALVNARNGAAPDAAQAGLLVRPSASLAQTTWTVRLDAASPQRRLVVEARDGDPIAAARRAADELLIKLGRKPPDVAGGDAPLALDTLRRRASAALLAGQVDLARRLLDEAPPALLDEPTIAVSRAQVEFYAGRYDDSRRLFEAVLERLPADAPVDLRARALSSLGAAYFRLGRVDDAATVYAQAARLTDAGGDAQTRAKAYSGLGAVASQRLELDAAATMFGRARTLFELANDMNGIASIDLNLGLNAMQRGQPAAALTMLRGVGARFAELGFHDALIAAKVATVDAELATLDAPAALATSDDFARLGAQANARQRGELELARAAALAANGRLRDADAALAHVLDAADPHEEAMLRARAQALAARLALARGEFALAATLAEAALIAPLEKNLRPDYLAAWSTRIAALRGAGLDADAAAELARLVAWSQVDAKESDRVAVALAQAEQAAAERRTDAALARYADAMAAAAGRGVPEDVVAVGYAYAPALIAAGRLDEAAAISGRLAPWAERDARAAWVAAGVYAALGQDEAAQTALARARRLAAERTLPALATRATAKPAQ</sequence>
<dbReference type="Gene3D" id="1.25.40.10">
    <property type="entry name" value="Tetratricopeptide repeat domain"/>
    <property type="match status" value="1"/>
</dbReference>
<name>A0A9X4BIP2_9GAMM</name>
<dbReference type="Pfam" id="PF13424">
    <property type="entry name" value="TPR_12"/>
    <property type="match status" value="1"/>
</dbReference>
<evidence type="ECO:0000256" key="1">
    <source>
        <dbReference type="ARBA" id="ARBA00023125"/>
    </source>
</evidence>
<dbReference type="GO" id="GO:0000160">
    <property type="term" value="P:phosphorelay signal transduction system"/>
    <property type="evidence" value="ECO:0007669"/>
    <property type="project" value="InterPro"/>
</dbReference>
<organism evidence="6 7">
    <name type="scientific">Tahibacter soli</name>
    <dbReference type="NCBI Taxonomy" id="2983605"/>
    <lineage>
        <taxon>Bacteria</taxon>
        <taxon>Pseudomonadati</taxon>
        <taxon>Pseudomonadota</taxon>
        <taxon>Gammaproteobacteria</taxon>
        <taxon>Lysobacterales</taxon>
        <taxon>Rhodanobacteraceae</taxon>
        <taxon>Tahibacter</taxon>
    </lineage>
</organism>
<keyword evidence="2" id="KW-0802">TPR repeat</keyword>
<keyword evidence="1 3" id="KW-0238">DNA-binding</keyword>
<proteinExistence type="predicted"/>
<evidence type="ECO:0000313" key="7">
    <source>
        <dbReference type="Proteomes" id="UP001139971"/>
    </source>
</evidence>
<dbReference type="SUPFAM" id="SSF48452">
    <property type="entry name" value="TPR-like"/>
    <property type="match status" value="1"/>
</dbReference>
<feature type="DNA-binding region" description="OmpR/PhoB-type" evidence="3">
    <location>
        <begin position="3"/>
        <end position="101"/>
    </location>
</feature>
<dbReference type="InterPro" id="IPR011990">
    <property type="entry name" value="TPR-like_helical_dom_sf"/>
</dbReference>
<dbReference type="InterPro" id="IPR016032">
    <property type="entry name" value="Sig_transdc_resp-reg_C-effctor"/>
</dbReference>
<evidence type="ECO:0000259" key="5">
    <source>
        <dbReference type="PROSITE" id="PS51755"/>
    </source>
</evidence>
<feature type="repeat" description="TPR" evidence="2">
    <location>
        <begin position="369"/>
        <end position="402"/>
    </location>
</feature>
<dbReference type="SMART" id="SM00862">
    <property type="entry name" value="Trans_reg_C"/>
    <property type="match status" value="1"/>
</dbReference>
<dbReference type="SUPFAM" id="SSF46894">
    <property type="entry name" value="C-terminal effector domain of the bipartite response regulators"/>
    <property type="match status" value="1"/>
</dbReference>
<dbReference type="CDD" id="cd00383">
    <property type="entry name" value="trans_reg_C"/>
    <property type="match status" value="1"/>
</dbReference>
<evidence type="ECO:0000256" key="4">
    <source>
        <dbReference type="SAM" id="MobiDB-lite"/>
    </source>
</evidence>
<dbReference type="PROSITE" id="PS51755">
    <property type="entry name" value="OMPR_PHOB"/>
    <property type="match status" value="1"/>
</dbReference>
<comment type="caution">
    <text evidence="6">The sequence shown here is derived from an EMBL/GenBank/DDBJ whole genome shotgun (WGS) entry which is preliminary data.</text>
</comment>